<sequence length="86" mass="9784">MAVEKAAGLNRILVWKRRVDLGVCTWIWTNDRKLGTNPNVDEHSISSVQVSSMWSGSVQGRHMARLGVFLFGFIKRKGLVPYRILK</sequence>
<reference evidence="1 2" key="1">
    <citation type="journal article" date="2018" name="Nat. Genet.">
        <title>The Rosa genome provides new insights in the design of modern roses.</title>
        <authorList>
            <person name="Bendahmane M."/>
        </authorList>
    </citation>
    <scope>NUCLEOTIDE SEQUENCE [LARGE SCALE GENOMIC DNA]</scope>
    <source>
        <strain evidence="2">cv. Old Blush</strain>
    </source>
</reference>
<evidence type="ECO:0000313" key="1">
    <source>
        <dbReference type="EMBL" id="PRQ18595.1"/>
    </source>
</evidence>
<keyword evidence="2" id="KW-1185">Reference proteome</keyword>
<proteinExistence type="predicted"/>
<protein>
    <submittedName>
        <fullName evidence="1">Uncharacterized protein</fullName>
    </submittedName>
</protein>
<evidence type="ECO:0000313" key="2">
    <source>
        <dbReference type="Proteomes" id="UP000238479"/>
    </source>
</evidence>
<dbReference type="Proteomes" id="UP000238479">
    <property type="component" value="Chromosome 7"/>
</dbReference>
<name>A0A2P6P9J5_ROSCH</name>
<organism evidence="1 2">
    <name type="scientific">Rosa chinensis</name>
    <name type="common">China rose</name>
    <dbReference type="NCBI Taxonomy" id="74649"/>
    <lineage>
        <taxon>Eukaryota</taxon>
        <taxon>Viridiplantae</taxon>
        <taxon>Streptophyta</taxon>
        <taxon>Embryophyta</taxon>
        <taxon>Tracheophyta</taxon>
        <taxon>Spermatophyta</taxon>
        <taxon>Magnoliopsida</taxon>
        <taxon>eudicotyledons</taxon>
        <taxon>Gunneridae</taxon>
        <taxon>Pentapetalae</taxon>
        <taxon>rosids</taxon>
        <taxon>fabids</taxon>
        <taxon>Rosales</taxon>
        <taxon>Rosaceae</taxon>
        <taxon>Rosoideae</taxon>
        <taxon>Rosoideae incertae sedis</taxon>
        <taxon>Rosa</taxon>
    </lineage>
</organism>
<dbReference type="AlphaFoldDB" id="A0A2P6P9J5"/>
<accession>A0A2P6P9J5</accession>
<dbReference type="Gramene" id="PRQ18595">
    <property type="protein sequence ID" value="PRQ18595"/>
    <property type="gene ID" value="RchiOBHm_Chr7g0207781"/>
</dbReference>
<gene>
    <name evidence="1" type="ORF">RchiOBHm_Chr7g0207781</name>
</gene>
<dbReference type="EMBL" id="PDCK01000045">
    <property type="protein sequence ID" value="PRQ18595.1"/>
    <property type="molecule type" value="Genomic_DNA"/>
</dbReference>
<comment type="caution">
    <text evidence="1">The sequence shown here is derived from an EMBL/GenBank/DDBJ whole genome shotgun (WGS) entry which is preliminary data.</text>
</comment>